<sequence>MWLLDKMLRALIRKGQLRVVDHDGSEHRYGDLSTDPVTIRLTDKGAALHIARDPRLGAGEAYTDGRLVVEPPHDIRDMVLLVMANAAGSGTGLKPPSPAKKLLDRLGSRLDQINFRSRASKNVVHHYGLTREFYELFLDEDRMYSMAYFTDPANSLEQAQVDKKALIAAKLNLPRDASHMRVLDIGCGWGGFGLFLNRHYGCEVLGVSLAPDQVKFANERAAAAGVADKVKFELIDYRDVTGTFDRISSIGMIEHLGKPHYEEYYGKTFGLLADDGVMLTHTIGKPGMSGSTDAWVRKYIFPGHYLPCVSDLAIAHEQTGWKIADIEELRVHYAWTLAEWYRRAVLHREQIVAMFDERFFRMWQFYLVGAEQGFRNGTMVNFHVQATKREGVLPVTRDYITTEMARLSAAEGVPTWHLERQAAE</sequence>
<keyword evidence="2 6" id="KW-0489">Methyltransferase</keyword>
<dbReference type="PIRSF" id="PIRSF003085">
    <property type="entry name" value="CMAS"/>
    <property type="match status" value="1"/>
</dbReference>
<dbReference type="EMBL" id="CP042345">
    <property type="protein sequence ID" value="QEA14698.1"/>
    <property type="molecule type" value="Genomic_DNA"/>
</dbReference>
<dbReference type="GO" id="GO:0008610">
    <property type="term" value="P:lipid biosynthetic process"/>
    <property type="evidence" value="ECO:0007669"/>
    <property type="project" value="InterPro"/>
</dbReference>
<dbReference type="KEGG" id="ngf:FRF71_00345"/>
<dbReference type="RefSeq" id="WP_147088679.1">
    <property type="nucleotide sequence ID" value="NZ_BAABJD010000002.1"/>
</dbReference>
<protein>
    <submittedName>
        <fullName evidence="6">Class I SAM-dependent methyltransferase</fullName>
    </submittedName>
</protein>
<dbReference type="AlphaFoldDB" id="A0A5B8S0J2"/>
<dbReference type="Gene3D" id="3.40.50.150">
    <property type="entry name" value="Vaccinia Virus protein VP39"/>
    <property type="match status" value="1"/>
</dbReference>
<keyword evidence="3 6" id="KW-0808">Transferase</keyword>
<comment type="similarity">
    <text evidence="1">Belongs to the CFA/CMAS family.</text>
</comment>
<accession>A0A5B8S0J2</accession>
<evidence type="ECO:0000256" key="3">
    <source>
        <dbReference type="ARBA" id="ARBA00022679"/>
    </source>
</evidence>
<dbReference type="OrthoDB" id="9782855at2"/>
<dbReference type="PANTHER" id="PTHR43667">
    <property type="entry name" value="CYCLOPROPANE-FATTY-ACYL-PHOSPHOLIPID SYNTHASE"/>
    <property type="match status" value="1"/>
</dbReference>
<evidence type="ECO:0000256" key="5">
    <source>
        <dbReference type="ARBA" id="ARBA00023098"/>
    </source>
</evidence>
<dbReference type="CDD" id="cd02440">
    <property type="entry name" value="AdoMet_MTases"/>
    <property type="match status" value="1"/>
</dbReference>
<dbReference type="InterPro" id="IPR029063">
    <property type="entry name" value="SAM-dependent_MTases_sf"/>
</dbReference>
<dbReference type="Pfam" id="PF02353">
    <property type="entry name" value="CMAS"/>
    <property type="match status" value="1"/>
</dbReference>
<organism evidence="6 7">
    <name type="scientific">Novosphingobium ginsenosidimutans</name>
    <dbReference type="NCBI Taxonomy" id="1176536"/>
    <lineage>
        <taxon>Bacteria</taxon>
        <taxon>Pseudomonadati</taxon>
        <taxon>Pseudomonadota</taxon>
        <taxon>Alphaproteobacteria</taxon>
        <taxon>Sphingomonadales</taxon>
        <taxon>Sphingomonadaceae</taxon>
        <taxon>Novosphingobium</taxon>
    </lineage>
</organism>
<dbReference type="GO" id="GO:0008168">
    <property type="term" value="F:methyltransferase activity"/>
    <property type="evidence" value="ECO:0007669"/>
    <property type="project" value="UniProtKB-KW"/>
</dbReference>
<dbReference type="PANTHER" id="PTHR43667:SF1">
    <property type="entry name" value="CYCLOPROPANE-FATTY-ACYL-PHOSPHOLIPID SYNTHASE"/>
    <property type="match status" value="1"/>
</dbReference>
<dbReference type="InterPro" id="IPR050723">
    <property type="entry name" value="CFA/CMAS"/>
</dbReference>
<dbReference type="Proteomes" id="UP000321172">
    <property type="component" value="Chromosome"/>
</dbReference>
<evidence type="ECO:0000313" key="7">
    <source>
        <dbReference type="Proteomes" id="UP000321172"/>
    </source>
</evidence>
<dbReference type="SUPFAM" id="SSF53335">
    <property type="entry name" value="S-adenosyl-L-methionine-dependent methyltransferases"/>
    <property type="match status" value="1"/>
</dbReference>
<gene>
    <name evidence="6" type="ORF">FRF71_00345</name>
</gene>
<dbReference type="GO" id="GO:0032259">
    <property type="term" value="P:methylation"/>
    <property type="evidence" value="ECO:0007669"/>
    <property type="project" value="UniProtKB-KW"/>
</dbReference>
<keyword evidence="7" id="KW-1185">Reference proteome</keyword>
<reference evidence="6 7" key="1">
    <citation type="journal article" date="2013" name="J. Microbiol. Biotechnol.">
        <title>Novosphingobium ginsenosidimutans sp. nov., with the ability to convert ginsenoside.</title>
        <authorList>
            <person name="Kim J.K."/>
            <person name="He D."/>
            <person name="Liu Q.M."/>
            <person name="Park H.Y."/>
            <person name="Jung M.S."/>
            <person name="Yoon M.H."/>
            <person name="Kim S.C."/>
            <person name="Im W.T."/>
        </authorList>
    </citation>
    <scope>NUCLEOTIDE SEQUENCE [LARGE SCALE GENOMIC DNA]</scope>
    <source>
        <strain evidence="6 7">FW-6</strain>
    </source>
</reference>
<evidence type="ECO:0000256" key="4">
    <source>
        <dbReference type="ARBA" id="ARBA00022691"/>
    </source>
</evidence>
<keyword evidence="5" id="KW-0443">Lipid metabolism</keyword>
<name>A0A5B8S0J2_9SPHN</name>
<evidence type="ECO:0000256" key="1">
    <source>
        <dbReference type="ARBA" id="ARBA00010815"/>
    </source>
</evidence>
<evidence type="ECO:0000256" key="2">
    <source>
        <dbReference type="ARBA" id="ARBA00022603"/>
    </source>
</evidence>
<keyword evidence="4" id="KW-0949">S-adenosyl-L-methionine</keyword>
<proteinExistence type="inferred from homology"/>
<evidence type="ECO:0000313" key="6">
    <source>
        <dbReference type="EMBL" id="QEA14698.1"/>
    </source>
</evidence>
<dbReference type="InterPro" id="IPR003333">
    <property type="entry name" value="CMAS"/>
</dbReference>